<dbReference type="OrthoDB" id="9805612at2"/>
<dbReference type="InterPro" id="IPR001173">
    <property type="entry name" value="Glyco_trans_2-like"/>
</dbReference>
<dbReference type="Pfam" id="PF00535">
    <property type="entry name" value="Glycos_transf_2"/>
    <property type="match status" value="1"/>
</dbReference>
<organism evidence="2 3">
    <name type="scientific">Thioalkalivibrio sulfidiphilus (strain HL-EbGR7)</name>
    <dbReference type="NCBI Taxonomy" id="396588"/>
    <lineage>
        <taxon>Bacteria</taxon>
        <taxon>Pseudomonadati</taxon>
        <taxon>Pseudomonadota</taxon>
        <taxon>Gammaproteobacteria</taxon>
        <taxon>Chromatiales</taxon>
        <taxon>Ectothiorhodospiraceae</taxon>
        <taxon>Thioalkalivibrio</taxon>
    </lineage>
</organism>
<dbReference type="PANTHER" id="PTHR22916:SF3">
    <property type="entry name" value="UDP-GLCNAC:BETAGAL BETA-1,3-N-ACETYLGLUCOSAMINYLTRANSFERASE-LIKE PROTEIN 1"/>
    <property type="match status" value="1"/>
</dbReference>
<dbReference type="CAZy" id="GT2">
    <property type="family name" value="Glycosyltransferase Family 2"/>
</dbReference>
<dbReference type="PANTHER" id="PTHR22916">
    <property type="entry name" value="GLYCOSYLTRANSFERASE"/>
    <property type="match status" value="1"/>
</dbReference>
<dbReference type="AlphaFoldDB" id="B8GVA4"/>
<name>B8GVA4_THISH</name>
<proteinExistence type="predicted"/>
<evidence type="ECO:0000259" key="1">
    <source>
        <dbReference type="Pfam" id="PF00535"/>
    </source>
</evidence>
<dbReference type="EMBL" id="CP001339">
    <property type="protein sequence ID" value="ACL73450.1"/>
    <property type="molecule type" value="Genomic_DNA"/>
</dbReference>
<evidence type="ECO:0000313" key="2">
    <source>
        <dbReference type="EMBL" id="ACL73450.1"/>
    </source>
</evidence>
<accession>B8GVA4</accession>
<dbReference type="STRING" id="396588.Tgr7_2372"/>
<dbReference type="Proteomes" id="UP000002383">
    <property type="component" value="Chromosome"/>
</dbReference>
<dbReference type="GO" id="GO:0016758">
    <property type="term" value="F:hexosyltransferase activity"/>
    <property type="evidence" value="ECO:0007669"/>
    <property type="project" value="UniProtKB-ARBA"/>
</dbReference>
<dbReference type="InterPro" id="IPR029044">
    <property type="entry name" value="Nucleotide-diphossugar_trans"/>
</dbReference>
<dbReference type="Gene3D" id="3.90.550.10">
    <property type="entry name" value="Spore Coat Polysaccharide Biosynthesis Protein SpsA, Chain A"/>
    <property type="match status" value="2"/>
</dbReference>
<dbReference type="CDD" id="cd00761">
    <property type="entry name" value="Glyco_tranf_GTA_type"/>
    <property type="match status" value="1"/>
</dbReference>
<dbReference type="SUPFAM" id="SSF53448">
    <property type="entry name" value="Nucleotide-diphospho-sugar transferases"/>
    <property type="match status" value="1"/>
</dbReference>
<reference evidence="2 3" key="1">
    <citation type="journal article" date="2011" name="Stand. Genomic Sci.">
        <title>Complete genome sequence of 'Thioalkalivibrio sulfidophilus' HL-EbGr7.</title>
        <authorList>
            <person name="Muyzer G."/>
            <person name="Sorokin D.Y."/>
            <person name="Mavromatis K."/>
            <person name="Lapidus A."/>
            <person name="Clum A."/>
            <person name="Ivanova N."/>
            <person name="Pati A."/>
            <person name="d'Haeseleer P."/>
            <person name="Woyke T."/>
            <person name="Kyrpides N.C."/>
        </authorList>
    </citation>
    <scope>NUCLEOTIDE SEQUENCE [LARGE SCALE GENOMIC DNA]</scope>
    <source>
        <strain evidence="2 3">HL-EbGR7</strain>
    </source>
</reference>
<dbReference type="KEGG" id="tgr:Tgr7_2372"/>
<keyword evidence="2" id="KW-0808">Transferase</keyword>
<dbReference type="HOGENOM" id="CLU_025996_0_0_6"/>
<protein>
    <submittedName>
        <fullName evidence="2">Glycosyl transferase family 2</fullName>
    </submittedName>
</protein>
<sequence>MKVSVVIPTHNRASMITGAIESVLAQSMSDLEIIVVDDGSSDGTFEALAPYRDRIVYLRQPNGGVSRARNTGMQAAQGEYIAWLDSDDRYQPYKLALQCGLLDQHPEIGMVYSEFSGFDDEGFFDEWHLRRYHESAYLRGGIEYEQLFTHSRLLEETDYGREALSGTRPEWLMRRAWFGELYEAYLFNTIVFTNSMVFRRELFQQVGAIAPHFRRFADLEFAMRLCRAAPAAFVDVPTYQLRYHPGQVSSTSGPSGTRMHLTKQRDLLRVFRFHTHPERRIPQLDQQRVDQQTARLCRAVALPMLSINEGSAHSDRYYPRRARRYLGACVRAGRPERLLRILSFMPHPARRVGFKLMALGGALRQSLGQRKGQRPGTGR</sequence>
<feature type="domain" description="Glycosyltransferase 2-like" evidence="1">
    <location>
        <begin position="4"/>
        <end position="131"/>
    </location>
</feature>
<dbReference type="eggNOG" id="COG1216">
    <property type="taxonomic scope" value="Bacteria"/>
</dbReference>
<gene>
    <name evidence="2" type="ordered locus">Tgr7_2372</name>
</gene>
<evidence type="ECO:0000313" key="3">
    <source>
        <dbReference type="Proteomes" id="UP000002383"/>
    </source>
</evidence>
<keyword evidence="3" id="KW-1185">Reference proteome</keyword>
<dbReference type="RefSeq" id="WP_012638925.1">
    <property type="nucleotide sequence ID" value="NC_011901.1"/>
</dbReference>